<dbReference type="CDD" id="cd00063">
    <property type="entry name" value="FN3"/>
    <property type="match status" value="1"/>
</dbReference>
<keyword evidence="1" id="KW-0472">Membrane</keyword>
<dbReference type="Gene3D" id="2.60.40.10">
    <property type="entry name" value="Immunoglobulins"/>
    <property type="match status" value="1"/>
</dbReference>
<accession>A0ABP2YN41</accession>
<dbReference type="InterPro" id="IPR003961">
    <property type="entry name" value="FN3_dom"/>
</dbReference>
<feature type="transmembrane region" description="Helical" evidence="1">
    <location>
        <begin position="42"/>
        <end position="60"/>
    </location>
</feature>
<dbReference type="SUPFAM" id="SSF49899">
    <property type="entry name" value="Concanavalin A-like lectins/glucanases"/>
    <property type="match status" value="1"/>
</dbReference>
<dbReference type="SMART" id="SM00060">
    <property type="entry name" value="FN3"/>
    <property type="match status" value="1"/>
</dbReference>
<protein>
    <submittedName>
        <fullName evidence="3">Fibronectin type III domain protein</fullName>
    </submittedName>
</protein>
<keyword evidence="1" id="KW-0812">Transmembrane</keyword>
<dbReference type="InterPro" id="IPR036116">
    <property type="entry name" value="FN3_sf"/>
</dbReference>
<dbReference type="Gene3D" id="2.60.120.200">
    <property type="match status" value="1"/>
</dbReference>
<evidence type="ECO:0000313" key="3">
    <source>
        <dbReference type="EMBL" id="ERK04443.1"/>
    </source>
</evidence>
<dbReference type="PROSITE" id="PS50853">
    <property type="entry name" value="FN3"/>
    <property type="match status" value="1"/>
</dbReference>
<dbReference type="Proteomes" id="UP000016646">
    <property type="component" value="Unassembled WGS sequence"/>
</dbReference>
<keyword evidence="1" id="KW-1133">Transmembrane helix</keyword>
<organism evidence="3 4">
    <name type="scientific">Treponema socranskii subsp. socranskii VPI DR56BR1116 = ATCC 35536</name>
    <dbReference type="NCBI Taxonomy" id="1125725"/>
    <lineage>
        <taxon>Bacteria</taxon>
        <taxon>Pseudomonadati</taxon>
        <taxon>Spirochaetota</taxon>
        <taxon>Spirochaetia</taxon>
        <taxon>Spirochaetales</taxon>
        <taxon>Treponemataceae</taxon>
        <taxon>Treponema</taxon>
    </lineage>
</organism>
<dbReference type="SUPFAM" id="SSF49265">
    <property type="entry name" value="Fibronectin type III"/>
    <property type="match status" value="1"/>
</dbReference>
<evidence type="ECO:0000313" key="4">
    <source>
        <dbReference type="Proteomes" id="UP000016646"/>
    </source>
</evidence>
<sequence length="541" mass="58644">MCIPYNKKITILSTLRPVGAFAALCALRPVRALAVSRALRLRVYALLCVLSTALCIRPAFADSMTIGGKEGWSKLSVKRGVAEGTGRFGYPCIELATDSRSADAFTDALFDFEKKPFTDTAGNYTVVKNELLLSGKSAMGKGAALSRGKGGISIHGKRGSLFGSEGHAPSFYIEFWLLPAVAENGEVVFNWRSSRSIGRNVVYQMITASFYQNHLSWTFSNLFDGYEKGDVTLSGITTLIPGTWAHHSIAFDEESGCIEYRVNGMLEAIAYVTSTGRASGSVYPAYFGVPADIELCGKYTGSIDDFRIQKGTYDNAMRQKSEDASTLGYAKYRVSGGRIETQPFLTSVASSLDSVTAVVNEPAETAVRLYVRSGDNIFGWTDSYPAWRPVRNGEAISGVNGLYFQIAADLYPDGNGSHTPSITQIDIDYTVPPLPLPPFTVKAASGDGNVTLSWSHSVDESAGGYYVYYGTRPGEYLGRVAREGSSPVDAGFVQSITLTGLRNGTIYYFAVASYSKLDNRIRGSLSRETYARPEAESTYGK</sequence>
<reference evidence="3 4" key="1">
    <citation type="submission" date="2013-08" db="EMBL/GenBank/DDBJ databases">
        <authorList>
            <person name="Durkin A.S."/>
            <person name="Haft D.R."/>
            <person name="McCorrison J."/>
            <person name="Torralba M."/>
            <person name="Gillis M."/>
            <person name="Haft D.H."/>
            <person name="Methe B."/>
            <person name="Sutton G."/>
            <person name="Nelson K.E."/>
        </authorList>
    </citation>
    <scope>NUCLEOTIDE SEQUENCE [LARGE SCALE GENOMIC DNA]</scope>
    <source>
        <strain evidence="3 4">ATCC 35536</strain>
    </source>
</reference>
<name>A0ABP2YN41_TRESO</name>
<dbReference type="InterPro" id="IPR013320">
    <property type="entry name" value="ConA-like_dom_sf"/>
</dbReference>
<dbReference type="EMBL" id="AVQI01000022">
    <property type="protein sequence ID" value="ERK04443.1"/>
    <property type="molecule type" value="Genomic_DNA"/>
</dbReference>
<dbReference type="InterPro" id="IPR013783">
    <property type="entry name" value="Ig-like_fold"/>
</dbReference>
<evidence type="ECO:0000256" key="1">
    <source>
        <dbReference type="SAM" id="Phobius"/>
    </source>
</evidence>
<keyword evidence="4" id="KW-1185">Reference proteome</keyword>
<comment type="caution">
    <text evidence="3">The sequence shown here is derived from an EMBL/GenBank/DDBJ whole genome shotgun (WGS) entry which is preliminary data.</text>
</comment>
<gene>
    <name evidence="3" type="ORF">HMPREF0860_1668</name>
</gene>
<proteinExistence type="predicted"/>
<evidence type="ECO:0000259" key="2">
    <source>
        <dbReference type="PROSITE" id="PS50853"/>
    </source>
</evidence>
<feature type="domain" description="Fibronectin type-III" evidence="2">
    <location>
        <begin position="434"/>
        <end position="536"/>
    </location>
</feature>